<dbReference type="PROSITE" id="PS51127">
    <property type="entry name" value="BIG1"/>
    <property type="match status" value="2"/>
</dbReference>
<dbReference type="InterPro" id="IPR032496">
    <property type="entry name" value="Hemolysin_beta-prism_lec"/>
</dbReference>
<dbReference type="InterPro" id="IPR036404">
    <property type="entry name" value="Jacalin-like_lectin_dom_sf"/>
</dbReference>
<name>A0ABM9U0N7_9GAMM</name>
<keyword evidence="8" id="KW-1185">Reference proteome</keyword>
<keyword evidence="4" id="KW-1015">Disulfide bond</keyword>
<evidence type="ECO:0000256" key="1">
    <source>
        <dbReference type="ARBA" id="ARBA00010116"/>
    </source>
</evidence>
<feature type="domain" description="Big-1" evidence="6">
    <location>
        <begin position="78"/>
        <end position="173"/>
    </location>
</feature>
<evidence type="ECO:0000256" key="2">
    <source>
        <dbReference type="ARBA" id="ARBA00017346"/>
    </source>
</evidence>
<comment type="caution">
    <text evidence="7">The sequence shown here is derived from an EMBL/GenBank/DDBJ whole genome shotgun (WGS) entry which is preliminary data.</text>
</comment>
<dbReference type="EMBL" id="CWJL01000078">
    <property type="protein sequence ID" value="CRY69639.1"/>
    <property type="molecule type" value="Genomic_DNA"/>
</dbReference>
<dbReference type="InterPro" id="IPR051715">
    <property type="entry name" value="Intimin-Invasin_domain"/>
</dbReference>
<dbReference type="Pfam" id="PF02369">
    <property type="entry name" value="Big_1"/>
    <property type="match status" value="2"/>
</dbReference>
<dbReference type="Pfam" id="PF02368">
    <property type="entry name" value="Big_2"/>
    <property type="match status" value="1"/>
</dbReference>
<dbReference type="InterPro" id="IPR003343">
    <property type="entry name" value="Big_2"/>
</dbReference>
<proteinExistence type="inferred from homology"/>
<dbReference type="InterPro" id="IPR003344">
    <property type="entry name" value="Big_1_dom"/>
</dbReference>
<accession>A0ABM9U0N7</accession>
<dbReference type="InterPro" id="IPR013783">
    <property type="entry name" value="Ig-like_fold"/>
</dbReference>
<dbReference type="Proteomes" id="UP000044625">
    <property type="component" value="Unassembled WGS sequence"/>
</dbReference>
<dbReference type="Gene3D" id="2.60.40.1080">
    <property type="match status" value="1"/>
</dbReference>
<organism evidence="7 8">
    <name type="scientific">Yersinia pekkanenii</name>
    <dbReference type="NCBI Taxonomy" id="1288385"/>
    <lineage>
        <taxon>Bacteria</taxon>
        <taxon>Pseudomonadati</taxon>
        <taxon>Pseudomonadota</taxon>
        <taxon>Gammaproteobacteria</taxon>
        <taxon>Enterobacterales</taxon>
        <taxon>Yersiniaceae</taxon>
        <taxon>Yersinia</taxon>
    </lineage>
</organism>
<reference evidence="7 8" key="1">
    <citation type="submission" date="2015-03" db="EMBL/GenBank/DDBJ databases">
        <authorList>
            <consortium name="Pathogen Informatics"/>
            <person name="Murphy D."/>
        </authorList>
    </citation>
    <scope>NUCLEOTIDE SEQUENCE [LARGE SCALE GENOMIC DNA]</scope>
    <source>
        <strain evidence="8">type strain: CIP110230</strain>
    </source>
</reference>
<evidence type="ECO:0000259" key="6">
    <source>
        <dbReference type="PROSITE" id="PS51127"/>
    </source>
</evidence>
<comment type="similarity">
    <text evidence="1">Belongs to the intimin/invasin family.</text>
</comment>
<protein>
    <recommendedName>
        <fullName evidence="2">Intimin</fullName>
    </recommendedName>
    <alternativeName>
        <fullName evidence="5">Attaching and effacing protein</fullName>
    </alternativeName>
</protein>
<evidence type="ECO:0000256" key="4">
    <source>
        <dbReference type="ARBA" id="ARBA00023157"/>
    </source>
</evidence>
<dbReference type="Gene3D" id="2.60.40.10">
    <property type="entry name" value="Immunoglobulins"/>
    <property type="match status" value="4"/>
</dbReference>
<feature type="domain" description="Big-1" evidence="6">
    <location>
        <begin position="1"/>
        <end position="68"/>
    </location>
</feature>
<dbReference type="PANTHER" id="PTHR39576">
    <property type="entry name" value="ATTACHING AND EFFACING PROTEIN HOMOLOG-RELATED-RELATED"/>
    <property type="match status" value="1"/>
</dbReference>
<dbReference type="SUPFAM" id="SSF49373">
    <property type="entry name" value="Invasin/intimin cell-adhesion fragments"/>
    <property type="match status" value="5"/>
</dbReference>
<keyword evidence="3" id="KW-0843">Virulence</keyword>
<dbReference type="SMART" id="SM00634">
    <property type="entry name" value="BID_1"/>
    <property type="match status" value="3"/>
</dbReference>
<evidence type="ECO:0000313" key="8">
    <source>
        <dbReference type="Proteomes" id="UP000044625"/>
    </source>
</evidence>
<evidence type="ECO:0000256" key="3">
    <source>
        <dbReference type="ARBA" id="ARBA00023026"/>
    </source>
</evidence>
<evidence type="ECO:0000313" key="7">
    <source>
        <dbReference type="EMBL" id="CRY69639.1"/>
    </source>
</evidence>
<dbReference type="PANTHER" id="PTHR39576:SF2">
    <property type="entry name" value="ATTACHING AND EFFACING PROTEIN HOMOLOG-RELATED"/>
    <property type="match status" value="1"/>
</dbReference>
<dbReference type="Pfam" id="PF16458">
    <property type="entry name" value="Beta-prism_lec"/>
    <property type="match status" value="1"/>
</dbReference>
<sequence>MTDANGNPVSGQAVSFSANNGAEVSTIIGTTGADGIATATLTNTVAGISAVTATLSSSASQSVDTTFVADETTAQVNTVTLTDTVVSKVANGTNTFTYTVLVKDANGNPVFGVEVTSVADKPDVTVAISSATDENGQAIITLTSTTKAIADITVSALVGSAASVNADKTVSFTAGDAAESTSSIVVDNATYVAGSDITVTVTLKDDNGNTAPGLAPVLTATTVTVPNSTEKADNSWADNGDGTYTGSYVANTTGTGLKANLKLSTWSSEVESSVYDISFSSPDLTKGTLTISKPRIVANNTDDAILTLNVVDSYGNGVSDLSNLDFIVEDNLGSIITSGISISNVDAGTNIGDYTAKISGDNIGDYKIRTQLNGGDFSIPYVTITLYSFSFEMTPSKATVVMSGTYAFIINAIPSDYPSDDTKYENVSAGISWASSDNSIASVTNSGLITGESVGLVDITASGSYKGFGFSNLEATLGVQGQIVSPIFGETQPTDKTGTLIIEPPDYSLIMYCGSIVDGIGSSEGNFFGGKTGGRIVINKLNLVSSVQISTGEFTGGTNTTERGIRQLTKLTFIMKDGSSGVCGKNSNTQNIVTETFVVPNNQVLEGVTVGGGNYLHTIGFITKLEE</sequence>
<dbReference type="InterPro" id="IPR008964">
    <property type="entry name" value="Invasin/intimin_cell_adhesion"/>
</dbReference>
<evidence type="ECO:0000256" key="5">
    <source>
        <dbReference type="ARBA" id="ARBA00029955"/>
    </source>
</evidence>
<gene>
    <name evidence="7" type="ORF">ERS137968_04791</name>
</gene>
<dbReference type="Gene3D" id="2.100.10.30">
    <property type="entry name" value="Jacalin-like lectin domain"/>
    <property type="match status" value="1"/>
</dbReference>